<proteinExistence type="inferred from homology"/>
<keyword evidence="4" id="KW-1185">Reference proteome</keyword>
<protein>
    <submittedName>
        <fullName evidence="3">SDR family oxidoreductase</fullName>
    </submittedName>
</protein>
<dbReference type="CDD" id="cd05233">
    <property type="entry name" value="SDR_c"/>
    <property type="match status" value="1"/>
</dbReference>
<dbReference type="InterPro" id="IPR002347">
    <property type="entry name" value="SDR_fam"/>
</dbReference>
<dbReference type="EMBL" id="BAABKX010000024">
    <property type="protein sequence ID" value="GAA5063112.1"/>
    <property type="molecule type" value="Genomic_DNA"/>
</dbReference>
<name>A0AAV3UQ89_9EURY</name>
<reference evidence="3 4" key="1">
    <citation type="journal article" date="2019" name="Int. J. Syst. Evol. Microbiol.">
        <title>The Global Catalogue of Microorganisms (GCM) 10K type strain sequencing project: providing services to taxonomists for standard genome sequencing and annotation.</title>
        <authorList>
            <consortium name="The Broad Institute Genomics Platform"/>
            <consortium name="The Broad Institute Genome Sequencing Center for Infectious Disease"/>
            <person name="Wu L."/>
            <person name="Ma J."/>
        </authorList>
    </citation>
    <scope>NUCLEOTIDE SEQUENCE [LARGE SCALE GENOMIC DNA]</scope>
    <source>
        <strain evidence="3 4">JCM 17504</strain>
    </source>
</reference>
<evidence type="ECO:0000259" key="2">
    <source>
        <dbReference type="SMART" id="SM00822"/>
    </source>
</evidence>
<dbReference type="PRINTS" id="PR00081">
    <property type="entry name" value="GDHRDH"/>
</dbReference>
<evidence type="ECO:0000313" key="4">
    <source>
        <dbReference type="Proteomes" id="UP001501729"/>
    </source>
</evidence>
<comment type="caution">
    <text evidence="3">The sequence shown here is derived from an EMBL/GenBank/DDBJ whole genome shotgun (WGS) entry which is preliminary data.</text>
</comment>
<dbReference type="PANTHER" id="PTHR42760">
    <property type="entry name" value="SHORT-CHAIN DEHYDROGENASES/REDUCTASES FAMILY MEMBER"/>
    <property type="match status" value="1"/>
</dbReference>
<evidence type="ECO:0000313" key="3">
    <source>
        <dbReference type="EMBL" id="GAA5063112.1"/>
    </source>
</evidence>
<dbReference type="RefSeq" id="WP_227778548.1">
    <property type="nucleotide sequence ID" value="NZ_BAABKX010000024.1"/>
</dbReference>
<dbReference type="InterPro" id="IPR036291">
    <property type="entry name" value="NAD(P)-bd_dom_sf"/>
</dbReference>
<organism evidence="3 4">
    <name type="scientific">Haladaptatus pallidirubidus</name>
    <dbReference type="NCBI Taxonomy" id="1008152"/>
    <lineage>
        <taxon>Archaea</taxon>
        <taxon>Methanobacteriati</taxon>
        <taxon>Methanobacteriota</taxon>
        <taxon>Stenosarchaea group</taxon>
        <taxon>Halobacteria</taxon>
        <taxon>Halobacteriales</taxon>
        <taxon>Haladaptataceae</taxon>
        <taxon>Haladaptatus</taxon>
    </lineage>
</organism>
<dbReference type="InterPro" id="IPR057326">
    <property type="entry name" value="KR_dom"/>
</dbReference>
<dbReference type="AlphaFoldDB" id="A0AAV3UQ89"/>
<dbReference type="PROSITE" id="PS00061">
    <property type="entry name" value="ADH_SHORT"/>
    <property type="match status" value="1"/>
</dbReference>
<dbReference type="Proteomes" id="UP001501729">
    <property type="component" value="Unassembled WGS sequence"/>
</dbReference>
<dbReference type="SUPFAM" id="SSF51735">
    <property type="entry name" value="NAD(P)-binding Rossmann-fold domains"/>
    <property type="match status" value="1"/>
</dbReference>
<dbReference type="Pfam" id="PF13561">
    <property type="entry name" value="adh_short_C2"/>
    <property type="match status" value="1"/>
</dbReference>
<comment type="similarity">
    <text evidence="1">Belongs to the short-chain dehydrogenases/reductases (SDR) family.</text>
</comment>
<gene>
    <name evidence="3" type="ORF">GCM10025751_51290</name>
</gene>
<dbReference type="PRINTS" id="PR00080">
    <property type="entry name" value="SDRFAMILY"/>
</dbReference>
<dbReference type="NCBIfam" id="NF005559">
    <property type="entry name" value="PRK07231.1"/>
    <property type="match status" value="1"/>
</dbReference>
<dbReference type="GO" id="GO:0016616">
    <property type="term" value="F:oxidoreductase activity, acting on the CH-OH group of donors, NAD or NADP as acceptor"/>
    <property type="evidence" value="ECO:0007669"/>
    <property type="project" value="UniProtKB-ARBA"/>
</dbReference>
<evidence type="ECO:0000256" key="1">
    <source>
        <dbReference type="ARBA" id="ARBA00006484"/>
    </source>
</evidence>
<accession>A0AAV3UQ89</accession>
<dbReference type="Gene3D" id="3.40.50.720">
    <property type="entry name" value="NAD(P)-binding Rossmann-like Domain"/>
    <property type="match status" value="1"/>
</dbReference>
<dbReference type="InterPro" id="IPR020904">
    <property type="entry name" value="Sc_DH/Rdtase_CS"/>
</dbReference>
<feature type="domain" description="Ketoreductase" evidence="2">
    <location>
        <begin position="8"/>
        <end position="190"/>
    </location>
</feature>
<dbReference type="GeneID" id="68617114"/>
<sequence length="255" mass="26835">MSNLLDDRTAIVTGGSSGIGRGIARTFAEHGANVVVADVRESPREGGTPTHKLLTNETDVDAAFVECDVTDIDTLETTVRKADELGGVDVLVNNAGIFRMEEFFDVTPEEYDELMNINVKGMFFGAQVAGEQMVERGGGTIINISSVAGFIGNGGYTTYCVSKGAVRLLTYALAHRLGPDGIRVNAIHPGGVETAMMEDADLGPDALEQFVQAIPTRRIGQPSDIAGAAVFLASDLASYVNGESLIVDGGYTNTG</sequence>
<dbReference type="FunFam" id="3.40.50.720:FF:000084">
    <property type="entry name" value="Short-chain dehydrogenase reductase"/>
    <property type="match status" value="1"/>
</dbReference>
<dbReference type="SMART" id="SM00822">
    <property type="entry name" value="PKS_KR"/>
    <property type="match status" value="1"/>
</dbReference>